<dbReference type="SUPFAM" id="SSF53383">
    <property type="entry name" value="PLP-dependent transferases"/>
    <property type="match status" value="1"/>
</dbReference>
<dbReference type="Proteomes" id="UP000034029">
    <property type="component" value="Chromosome"/>
</dbReference>
<keyword evidence="2" id="KW-0663">Pyridoxal phosphate</keyword>
<dbReference type="EMBL" id="CP011366">
    <property type="protein sequence ID" value="AKG72888.1"/>
    <property type="molecule type" value="Genomic_DNA"/>
</dbReference>
<dbReference type="AlphaFoldDB" id="A0A0F7HJF9"/>
<dbReference type="OrthoDB" id="9808002at2"/>
<gene>
    <name evidence="4" type="ORF">AAT16_00815</name>
    <name evidence="5" type="ORF">SAMN05216235_1531</name>
</gene>
<dbReference type="PANTHER" id="PTHR11601">
    <property type="entry name" value="CYSTEINE DESULFURYLASE FAMILY MEMBER"/>
    <property type="match status" value="1"/>
</dbReference>
<dbReference type="GO" id="GO:0003824">
    <property type="term" value="F:catalytic activity"/>
    <property type="evidence" value="ECO:0007669"/>
    <property type="project" value="UniProtKB-ARBA"/>
</dbReference>
<keyword evidence="6" id="KW-1185">Reference proteome</keyword>
<dbReference type="KEGG" id="shv:AAT16_00815"/>
<reference evidence="5 7" key="3">
    <citation type="submission" date="2016-10" db="EMBL/GenBank/DDBJ databases">
        <authorList>
            <person name="Varghese N."/>
            <person name="Submissions S."/>
        </authorList>
    </citation>
    <scope>NUCLEOTIDE SEQUENCE [LARGE SCALE GENOMIC DNA]</scope>
    <source>
        <strain evidence="5 7">CGMCC 1.6501</strain>
    </source>
</reference>
<dbReference type="EMBL" id="FOTB01000003">
    <property type="protein sequence ID" value="SFK75621.1"/>
    <property type="molecule type" value="Genomic_DNA"/>
</dbReference>
<reference evidence="4 6" key="1">
    <citation type="journal article" date="2015" name="Int. J. Syst. Evol. Microbiol.">
        <title>Complete genome sequence of Salinicoccus halodurans H3B36, isolated from the Qaidam Basin in China.</title>
        <authorList>
            <person name="Jiang K."/>
            <person name="Xue Y."/>
            <person name="Ma Y."/>
        </authorList>
    </citation>
    <scope>NUCLEOTIDE SEQUENCE [LARGE SCALE GENOMIC DNA]</scope>
    <source>
        <strain evidence="4 6">H3B36</strain>
    </source>
</reference>
<evidence type="ECO:0000313" key="4">
    <source>
        <dbReference type="EMBL" id="AKG72888.1"/>
    </source>
</evidence>
<dbReference type="InterPro" id="IPR016454">
    <property type="entry name" value="Cysteine_dSase"/>
</dbReference>
<dbReference type="PIRSF" id="PIRSF005572">
    <property type="entry name" value="NifS"/>
    <property type="match status" value="1"/>
</dbReference>
<feature type="domain" description="Aminotransferase class V" evidence="3">
    <location>
        <begin position="2"/>
        <end position="351"/>
    </location>
</feature>
<sequence>MIYLDNAATTKPDSHIMEAYLKLYREMFYNSESLHAGGLDARHLLEQTRNYMQNYFDSRKHVIFSRSGSHANEIAIQLLLKGSSAGQILVSPYEHPSIDAALEPFRENYDIVRMPLEYDGNIDLISLSKMFETDTSLVIMQHVNSEIGYRLPVEAVGEMCSISDIPFHVDGVQGAHKDAIDIDEVCSSYSFSGHKLHGTKGTGVLMVDYKYMNVLNRHFHHESGTQNGTLNVPGIAVMAMCLSADPNMRKMNETKEYLGKELRNIGVTPLQFDVSAPHIIACVTPSVEGQYVMQSLSSKNIYISTGTACGQGRMVSEGLAALLDRKYETSEEHYIRISISKNTTLDEIDVLISHLNLILQEVKR</sequence>
<dbReference type="PANTHER" id="PTHR11601:SF36">
    <property type="entry name" value="CYSTEINE DESULFURASE NIFS-RELATED"/>
    <property type="match status" value="1"/>
</dbReference>
<dbReference type="Proteomes" id="UP000183090">
    <property type="component" value="Unassembled WGS sequence"/>
</dbReference>
<dbReference type="InterPro" id="IPR015421">
    <property type="entry name" value="PyrdxlP-dep_Trfase_major"/>
</dbReference>
<dbReference type="InterPro" id="IPR000192">
    <property type="entry name" value="Aminotrans_V_dom"/>
</dbReference>
<organism evidence="5 7">
    <name type="scientific">Salinicoccus halodurans</name>
    <dbReference type="NCBI Taxonomy" id="407035"/>
    <lineage>
        <taxon>Bacteria</taxon>
        <taxon>Bacillati</taxon>
        <taxon>Bacillota</taxon>
        <taxon>Bacilli</taxon>
        <taxon>Bacillales</taxon>
        <taxon>Staphylococcaceae</taxon>
        <taxon>Salinicoccus</taxon>
    </lineage>
</organism>
<dbReference type="Pfam" id="PF00266">
    <property type="entry name" value="Aminotran_5"/>
    <property type="match status" value="1"/>
</dbReference>
<name>A0A0F7HJF9_9STAP</name>
<evidence type="ECO:0000313" key="6">
    <source>
        <dbReference type="Proteomes" id="UP000034029"/>
    </source>
</evidence>
<evidence type="ECO:0000259" key="3">
    <source>
        <dbReference type="Pfam" id="PF00266"/>
    </source>
</evidence>
<evidence type="ECO:0000256" key="2">
    <source>
        <dbReference type="ARBA" id="ARBA00022898"/>
    </source>
</evidence>
<dbReference type="InterPro" id="IPR015424">
    <property type="entry name" value="PyrdxlP-dep_Trfase"/>
</dbReference>
<evidence type="ECO:0000256" key="1">
    <source>
        <dbReference type="ARBA" id="ARBA00001933"/>
    </source>
</evidence>
<reference evidence="6" key="2">
    <citation type="submission" date="2015-04" db="EMBL/GenBank/DDBJ databases">
        <title>Complete genome sequence of Salinicoccus halodurans strain H3B36, isolated from the Qaidam basin of China.</title>
        <authorList>
            <person name="Ma Y."/>
            <person name="Jiang K."/>
            <person name="Xue Y."/>
        </authorList>
    </citation>
    <scope>NUCLEOTIDE SEQUENCE [LARGE SCALE GENOMIC DNA]</scope>
    <source>
        <strain evidence="6">H3B36</strain>
    </source>
</reference>
<comment type="cofactor">
    <cofactor evidence="1">
        <name>pyridoxal 5'-phosphate</name>
        <dbReference type="ChEBI" id="CHEBI:597326"/>
    </cofactor>
</comment>
<dbReference type="InterPro" id="IPR015422">
    <property type="entry name" value="PyrdxlP-dep_Trfase_small"/>
</dbReference>
<protein>
    <submittedName>
        <fullName evidence="5">Cysteine desulfurase</fullName>
    </submittedName>
</protein>
<dbReference type="Gene3D" id="3.90.1150.10">
    <property type="entry name" value="Aspartate Aminotransferase, domain 1"/>
    <property type="match status" value="1"/>
</dbReference>
<accession>A0A0F7HJF9</accession>
<dbReference type="Gene3D" id="3.40.640.10">
    <property type="entry name" value="Type I PLP-dependent aspartate aminotransferase-like (Major domain)"/>
    <property type="match status" value="1"/>
</dbReference>
<evidence type="ECO:0000313" key="5">
    <source>
        <dbReference type="EMBL" id="SFK75621.1"/>
    </source>
</evidence>
<proteinExistence type="predicted"/>
<evidence type="ECO:0000313" key="7">
    <source>
        <dbReference type="Proteomes" id="UP000183090"/>
    </source>
</evidence>
<dbReference type="RefSeq" id="WP_046789084.1">
    <property type="nucleotide sequence ID" value="NZ_CP011366.1"/>
</dbReference>